<protein>
    <submittedName>
        <fullName evidence="8">Deoxycytidylate deaminase</fullName>
    </submittedName>
</protein>
<dbReference type="PANTHER" id="PTHR11086">
    <property type="entry name" value="DEOXYCYTIDYLATE DEAMINASE-RELATED"/>
    <property type="match status" value="1"/>
</dbReference>
<organism evidence="8 9">
    <name type="scientific">Streptomyces phage phiELB20</name>
    <dbReference type="NCBI Taxonomy" id="1211278"/>
    <lineage>
        <taxon>Viruses</taxon>
        <taxon>Duplodnaviria</taxon>
        <taxon>Heunggongvirae</taxon>
        <taxon>Uroviricota</taxon>
        <taxon>Caudoviricetes</taxon>
        <taxon>Arquatrovirinae</taxon>
        <taxon>Arequatrovirus</taxon>
        <taxon>Arequatrovirus ELB20</taxon>
    </lineage>
</organism>
<dbReference type="PIRSF" id="PIRSF006019">
    <property type="entry name" value="dCMP_deaminase"/>
    <property type="match status" value="1"/>
</dbReference>
<evidence type="ECO:0000256" key="1">
    <source>
        <dbReference type="ARBA" id="ARBA00006576"/>
    </source>
</evidence>
<comment type="similarity">
    <text evidence="1">Belongs to the cytidine and deoxycytidylate deaminase family.</text>
</comment>
<evidence type="ECO:0000313" key="9">
    <source>
        <dbReference type="Proteomes" id="UP000002921"/>
    </source>
</evidence>
<evidence type="ECO:0000256" key="4">
    <source>
        <dbReference type="ARBA" id="ARBA00022833"/>
    </source>
</evidence>
<dbReference type="Gene3D" id="3.40.140.10">
    <property type="entry name" value="Cytidine Deaminase, domain 2"/>
    <property type="match status" value="1"/>
</dbReference>
<proteinExistence type="inferred from homology"/>
<evidence type="ECO:0000256" key="2">
    <source>
        <dbReference type="ARBA" id="ARBA00022723"/>
    </source>
</evidence>
<dbReference type="InterPro" id="IPR016473">
    <property type="entry name" value="dCMP_deaminase"/>
</dbReference>
<dbReference type="EMBL" id="JX262376">
    <property type="protein sequence ID" value="AFO10899.1"/>
    <property type="molecule type" value="Genomic_DNA"/>
</dbReference>
<comment type="cofactor">
    <cofactor evidence="6">
        <name>Zn(2+)</name>
        <dbReference type="ChEBI" id="CHEBI:29105"/>
    </cofactor>
</comment>
<feature type="binding site" evidence="6">
    <location>
        <position position="120"/>
    </location>
    <ligand>
        <name>Zn(2+)</name>
        <dbReference type="ChEBI" id="CHEBI:29105"/>
        <note>catalytic</note>
    </ligand>
</feature>
<keyword evidence="2 6" id="KW-0479">Metal-binding</keyword>
<evidence type="ECO:0000313" key="8">
    <source>
        <dbReference type="EMBL" id="AFO10899.1"/>
    </source>
</evidence>
<dbReference type="InterPro" id="IPR016192">
    <property type="entry name" value="APOBEC/CMP_deaminase_Zn-bd"/>
</dbReference>
<dbReference type="GO" id="GO:0004132">
    <property type="term" value="F:dCMP deaminase activity"/>
    <property type="evidence" value="ECO:0007669"/>
    <property type="project" value="InterPro"/>
</dbReference>
<dbReference type="Pfam" id="PF00383">
    <property type="entry name" value="dCMP_cyt_deam_1"/>
    <property type="match status" value="1"/>
</dbReference>
<accession>I7B3P5</accession>
<dbReference type="PROSITE" id="PS00903">
    <property type="entry name" value="CYT_DCMP_DEAMINASES_1"/>
    <property type="match status" value="1"/>
</dbReference>
<dbReference type="Proteomes" id="UP000002921">
    <property type="component" value="Genome"/>
</dbReference>
<sequence>MFKRPTRDEWALGIAEAVATIADCTRAQVGAIIVAKSGHSVLGLGYNGLPRGVPGCGTGGNCPRGRLSTEDCARDSDYANCAADHAERNAIRDALDVKGIHPDELRDSTLYVTRKPCPACTTLITAVGIGRVVVRGEENPECSPQDEAFRFMLNQAVNSRA</sequence>
<evidence type="ECO:0000259" key="7">
    <source>
        <dbReference type="PROSITE" id="PS51747"/>
    </source>
</evidence>
<dbReference type="GO" id="GO:0008270">
    <property type="term" value="F:zinc ion binding"/>
    <property type="evidence" value="ECO:0007669"/>
    <property type="project" value="InterPro"/>
</dbReference>
<evidence type="ECO:0000256" key="6">
    <source>
        <dbReference type="PIRSR" id="PIRSR006019-2"/>
    </source>
</evidence>
<feature type="binding site" evidence="6">
    <location>
        <position position="85"/>
    </location>
    <ligand>
        <name>Zn(2+)</name>
        <dbReference type="ChEBI" id="CHEBI:29105"/>
        <note>catalytic</note>
    </ligand>
</feature>
<keyword evidence="9" id="KW-1185">Reference proteome</keyword>
<dbReference type="InterPro" id="IPR015517">
    <property type="entry name" value="dCMP_deaminase-rel"/>
</dbReference>
<dbReference type="SUPFAM" id="SSF53927">
    <property type="entry name" value="Cytidine deaminase-like"/>
    <property type="match status" value="1"/>
</dbReference>
<feature type="active site" description="Proton donor" evidence="5">
    <location>
        <position position="87"/>
    </location>
</feature>
<name>I7B3P5_9CAUD</name>
<dbReference type="GO" id="GO:0006220">
    <property type="term" value="P:pyrimidine nucleotide metabolic process"/>
    <property type="evidence" value="ECO:0007669"/>
    <property type="project" value="InterPro"/>
</dbReference>
<feature type="binding site" evidence="6">
    <location>
        <position position="117"/>
    </location>
    <ligand>
        <name>Zn(2+)</name>
        <dbReference type="ChEBI" id="CHEBI:29105"/>
        <note>catalytic</note>
    </ligand>
</feature>
<dbReference type="InterPro" id="IPR002125">
    <property type="entry name" value="CMP_dCMP_dom"/>
</dbReference>
<gene>
    <name evidence="8" type="ORF">ELB20_33</name>
</gene>
<feature type="domain" description="CMP/dCMP-type deaminase" evidence="7">
    <location>
        <begin position="6"/>
        <end position="152"/>
    </location>
</feature>
<evidence type="ECO:0000256" key="3">
    <source>
        <dbReference type="ARBA" id="ARBA00022801"/>
    </source>
</evidence>
<keyword evidence="3" id="KW-0378">Hydrolase</keyword>
<dbReference type="PROSITE" id="PS51747">
    <property type="entry name" value="CYT_DCMP_DEAMINASES_2"/>
    <property type="match status" value="1"/>
</dbReference>
<keyword evidence="4 6" id="KW-0862">Zinc</keyword>
<reference evidence="8 9" key="1">
    <citation type="journal article" date="2013" name="J. Bacteriol.">
        <title>Evolutionary Relationships among Actinophages and a Putative Adaptation for Growth in Streptomyces spp.</title>
        <authorList>
            <person name="Smith M.C."/>
            <person name="Hendrix R.W."/>
            <person name="Dedrick R."/>
            <person name="Mitchell K."/>
            <person name="Ko C.C."/>
            <person name="Russell D."/>
            <person name="Bell E."/>
            <person name="Gregory M."/>
            <person name="Bibb M.J."/>
            <person name="Pethick F."/>
            <person name="Jacobs-Sera D."/>
            <person name="Herron P."/>
            <person name="Buttner M.J."/>
            <person name="Hatfull G.F."/>
        </authorList>
    </citation>
    <scope>NUCLEOTIDE SEQUENCE [LARGE SCALE GENOMIC DNA]</scope>
</reference>
<dbReference type="InterPro" id="IPR016193">
    <property type="entry name" value="Cytidine_deaminase-like"/>
</dbReference>
<dbReference type="PANTHER" id="PTHR11086:SF18">
    <property type="entry name" value="DEOXYCYTIDYLATE DEAMINASE"/>
    <property type="match status" value="1"/>
</dbReference>
<evidence type="ECO:0000256" key="5">
    <source>
        <dbReference type="PIRSR" id="PIRSR006019-1"/>
    </source>
</evidence>